<feature type="transmembrane region" description="Helical" evidence="5">
    <location>
        <begin position="51"/>
        <end position="73"/>
    </location>
</feature>
<dbReference type="Pfam" id="PF01040">
    <property type="entry name" value="UbiA"/>
    <property type="match status" value="1"/>
</dbReference>
<feature type="transmembrane region" description="Helical" evidence="5">
    <location>
        <begin position="94"/>
        <end position="116"/>
    </location>
</feature>
<dbReference type="CDD" id="cd13956">
    <property type="entry name" value="PT_UbiA"/>
    <property type="match status" value="1"/>
</dbReference>
<evidence type="ECO:0000313" key="7">
    <source>
        <dbReference type="Proteomes" id="UP000070414"/>
    </source>
</evidence>
<dbReference type="PANTHER" id="PTHR42723">
    <property type="entry name" value="CHLOROPHYLL SYNTHASE"/>
    <property type="match status" value="1"/>
</dbReference>
<name>A0A133URI4_9EURY</name>
<dbReference type="InterPro" id="IPR050475">
    <property type="entry name" value="Prenyltransferase_related"/>
</dbReference>
<protein>
    <recommendedName>
        <fullName evidence="8">Ubiquinone biosynthesis protein UbiA</fullName>
    </recommendedName>
</protein>
<evidence type="ECO:0000313" key="6">
    <source>
        <dbReference type="EMBL" id="KXA96835.1"/>
    </source>
</evidence>
<accession>A0A133URI4</accession>
<comment type="subcellular location">
    <subcellularLocation>
        <location evidence="1">Cell membrane</location>
        <topology evidence="1">Multi-pass membrane protein</topology>
    </subcellularLocation>
</comment>
<feature type="transmembrane region" description="Helical" evidence="5">
    <location>
        <begin position="278"/>
        <end position="298"/>
    </location>
</feature>
<evidence type="ECO:0008006" key="8">
    <source>
        <dbReference type="Google" id="ProtNLM"/>
    </source>
</evidence>
<organism evidence="6 7">
    <name type="scientific">candidate division MSBL1 archaeon SCGC-AAA259I14</name>
    <dbReference type="NCBI Taxonomy" id="1698268"/>
    <lineage>
        <taxon>Archaea</taxon>
        <taxon>Methanobacteriati</taxon>
        <taxon>Methanobacteriota</taxon>
        <taxon>candidate division MSBL1</taxon>
    </lineage>
</organism>
<dbReference type="InterPro" id="IPR044878">
    <property type="entry name" value="UbiA_sf"/>
</dbReference>
<reference evidence="6 7" key="1">
    <citation type="journal article" date="2016" name="Sci. Rep.">
        <title>Metabolic traits of an uncultured archaeal lineage -MSBL1- from brine pools of the Red Sea.</title>
        <authorList>
            <person name="Mwirichia R."/>
            <person name="Alam I."/>
            <person name="Rashid M."/>
            <person name="Vinu M."/>
            <person name="Ba-Alawi W."/>
            <person name="Anthony Kamau A."/>
            <person name="Kamanda Ngugi D."/>
            <person name="Goker M."/>
            <person name="Klenk H.P."/>
            <person name="Bajic V."/>
            <person name="Stingl U."/>
        </authorList>
    </citation>
    <scope>NUCLEOTIDE SEQUENCE [LARGE SCALE GENOMIC DNA]</scope>
    <source>
        <strain evidence="6">SCGC-AAA259I14</strain>
    </source>
</reference>
<dbReference type="Gene3D" id="1.20.120.1780">
    <property type="entry name" value="UbiA prenyltransferase"/>
    <property type="match status" value="1"/>
</dbReference>
<evidence type="ECO:0000256" key="1">
    <source>
        <dbReference type="ARBA" id="ARBA00004651"/>
    </source>
</evidence>
<sequence>MKSFTRSDQARTPRRVMEIMKATRLKYWPAVGIPFAIGVLRSSTFPTFFEVFVALSVFVFALAGSGHMLNQYYDRHLDPDNPRTKNLPIASGRLSKQTALFSAVILLLLGFFASFYLGFELFVLYLIGTAASVAYSVPPFRLKERFVLGATTSALGYILIGLYAGWLLTKSFSLQPLGIGFPIIFAALSAHIYKDVEDRKGDKKHGVRTVATRLGSRGAVKISWLLSVIGYALFPVFSALGFLSPYFVWLGFGVLPSTLFFKPLIASEVSQKNIRNKGWLLFGCLLSTLVIVLSLTFFTSPFGG</sequence>
<gene>
    <name evidence="6" type="ORF">AKJ38_02520</name>
</gene>
<dbReference type="Gene3D" id="1.10.357.140">
    <property type="entry name" value="UbiA prenyltransferase"/>
    <property type="match status" value="1"/>
</dbReference>
<evidence type="ECO:0000256" key="3">
    <source>
        <dbReference type="ARBA" id="ARBA00022989"/>
    </source>
</evidence>
<feature type="transmembrane region" description="Helical" evidence="5">
    <location>
        <begin position="147"/>
        <end position="168"/>
    </location>
</feature>
<evidence type="ECO:0000256" key="5">
    <source>
        <dbReference type="SAM" id="Phobius"/>
    </source>
</evidence>
<dbReference type="AlphaFoldDB" id="A0A133URI4"/>
<feature type="transmembrane region" description="Helical" evidence="5">
    <location>
        <begin position="214"/>
        <end position="234"/>
    </location>
</feature>
<keyword evidence="2 5" id="KW-0812">Transmembrane</keyword>
<evidence type="ECO:0000256" key="4">
    <source>
        <dbReference type="ARBA" id="ARBA00023136"/>
    </source>
</evidence>
<proteinExistence type="predicted"/>
<keyword evidence="3 5" id="KW-1133">Transmembrane helix</keyword>
<dbReference type="GO" id="GO:0005886">
    <property type="term" value="C:plasma membrane"/>
    <property type="evidence" value="ECO:0007669"/>
    <property type="project" value="UniProtKB-SubCell"/>
</dbReference>
<dbReference type="PANTHER" id="PTHR42723:SF1">
    <property type="entry name" value="CHLOROPHYLL SYNTHASE, CHLOROPLASTIC"/>
    <property type="match status" value="1"/>
</dbReference>
<dbReference type="InterPro" id="IPR000537">
    <property type="entry name" value="UbiA_prenyltransferase"/>
</dbReference>
<keyword evidence="4 5" id="KW-0472">Membrane</keyword>
<feature type="transmembrane region" description="Helical" evidence="5">
    <location>
        <begin position="174"/>
        <end position="193"/>
    </location>
</feature>
<evidence type="ECO:0000256" key="2">
    <source>
        <dbReference type="ARBA" id="ARBA00022692"/>
    </source>
</evidence>
<dbReference type="EMBL" id="LHXS01000040">
    <property type="protein sequence ID" value="KXA96835.1"/>
    <property type="molecule type" value="Genomic_DNA"/>
</dbReference>
<dbReference type="Proteomes" id="UP000070414">
    <property type="component" value="Unassembled WGS sequence"/>
</dbReference>
<keyword evidence="7" id="KW-1185">Reference proteome</keyword>
<comment type="caution">
    <text evidence="6">The sequence shown here is derived from an EMBL/GenBank/DDBJ whole genome shotgun (WGS) entry which is preliminary data.</text>
</comment>
<dbReference type="GO" id="GO:0016765">
    <property type="term" value="F:transferase activity, transferring alkyl or aryl (other than methyl) groups"/>
    <property type="evidence" value="ECO:0007669"/>
    <property type="project" value="InterPro"/>
</dbReference>
<feature type="transmembrane region" description="Helical" evidence="5">
    <location>
        <begin position="246"/>
        <end position="266"/>
    </location>
</feature>